<dbReference type="AlphaFoldDB" id="B3EPS5"/>
<keyword evidence="1" id="KW-0175">Coiled coil</keyword>
<dbReference type="KEGG" id="cpb:Cphamn1_2420"/>
<protein>
    <submittedName>
        <fullName evidence="2">Uncharacterized protein</fullName>
    </submittedName>
</protein>
<dbReference type="EMBL" id="CP001101">
    <property type="protein sequence ID" value="ACE05315.1"/>
    <property type="molecule type" value="Genomic_DNA"/>
</dbReference>
<accession>B3EPS5</accession>
<evidence type="ECO:0000313" key="2">
    <source>
        <dbReference type="EMBL" id="ACE05315.1"/>
    </source>
</evidence>
<sequence>MMKVVRIFPEGEPAQEGPAMYSVHYDQESSHELDRLFDAWSDVEYLQAFFEENKDDLCGGYYACMSVDKAVERTLDDAESLEDYLEELTEEASYNPQQALESLFEPLRDTDFRLVRFQESKVKRCGFKRSTWLRLYAIRINSNRYVITGGAIKLTKKMQDREHTRKELDKLQQVKNFLVANDGDEGFEFLQI</sequence>
<gene>
    <name evidence="2" type="ordered locus">Cphamn1_2420</name>
</gene>
<name>B3EPS5_CHLPB</name>
<reference evidence="2" key="1">
    <citation type="submission" date="2008-06" db="EMBL/GenBank/DDBJ databases">
        <title>Complete sequence of Chlorobium phaeobacteroides BS1.</title>
        <authorList>
            <consortium name="US DOE Joint Genome Institute"/>
            <person name="Lucas S."/>
            <person name="Copeland A."/>
            <person name="Lapidus A."/>
            <person name="Glavina del Rio T."/>
            <person name="Dalin E."/>
            <person name="Tice H."/>
            <person name="Bruce D."/>
            <person name="Goodwin L."/>
            <person name="Pitluck S."/>
            <person name="Schmutz J."/>
            <person name="Larimer F."/>
            <person name="Land M."/>
            <person name="Hauser L."/>
            <person name="Kyrpides N."/>
            <person name="Ovchinnikova G."/>
            <person name="Li T."/>
            <person name="Liu Z."/>
            <person name="Zhao F."/>
            <person name="Overmann J."/>
            <person name="Bryant D.A."/>
            <person name="Richardson P."/>
        </authorList>
    </citation>
    <scope>NUCLEOTIDE SEQUENCE [LARGE SCALE GENOMIC DNA]</scope>
    <source>
        <strain evidence="2">BS1</strain>
    </source>
</reference>
<dbReference type="eggNOG" id="ENOG5032VDM">
    <property type="taxonomic scope" value="Bacteria"/>
</dbReference>
<feature type="coiled-coil region" evidence="1">
    <location>
        <begin position="154"/>
        <end position="181"/>
    </location>
</feature>
<proteinExistence type="predicted"/>
<dbReference type="HOGENOM" id="CLU_115418_0_0_10"/>
<organism evidence="2">
    <name type="scientific">Chlorobium phaeobacteroides (strain BS1)</name>
    <dbReference type="NCBI Taxonomy" id="331678"/>
    <lineage>
        <taxon>Bacteria</taxon>
        <taxon>Pseudomonadati</taxon>
        <taxon>Chlorobiota</taxon>
        <taxon>Chlorobiia</taxon>
        <taxon>Chlorobiales</taxon>
        <taxon>Chlorobiaceae</taxon>
        <taxon>Chlorobium/Pelodictyon group</taxon>
        <taxon>Chlorobium</taxon>
    </lineage>
</organism>
<dbReference type="STRING" id="331678.Cphamn1_2420"/>
<evidence type="ECO:0000256" key="1">
    <source>
        <dbReference type="SAM" id="Coils"/>
    </source>
</evidence>